<dbReference type="PANTHER" id="PTHR30183">
    <property type="entry name" value="MOLYBDENUM TRANSPORT SYSTEM PERMEASE PROTEIN MODB"/>
    <property type="match status" value="1"/>
</dbReference>
<feature type="transmembrane region" description="Helical" evidence="7">
    <location>
        <begin position="217"/>
        <end position="239"/>
    </location>
</feature>
<evidence type="ECO:0000256" key="3">
    <source>
        <dbReference type="ARBA" id="ARBA00022475"/>
    </source>
</evidence>
<evidence type="ECO:0000259" key="8">
    <source>
        <dbReference type="PROSITE" id="PS50928"/>
    </source>
</evidence>
<dbReference type="EnsemblBacteria" id="ABY33575">
    <property type="protein sequence ID" value="ABY33575"/>
    <property type="gene ID" value="Caur_0324"/>
</dbReference>
<feature type="transmembrane region" description="Helical" evidence="7">
    <location>
        <begin position="259"/>
        <end position="277"/>
    </location>
</feature>
<dbReference type="FunFam" id="1.10.3720.10:FF:000088">
    <property type="entry name" value="Iron(III) ABC transporter, permease protein"/>
    <property type="match status" value="1"/>
</dbReference>
<evidence type="ECO:0000256" key="1">
    <source>
        <dbReference type="ARBA" id="ARBA00004651"/>
    </source>
</evidence>
<keyword evidence="4 7" id="KW-0812">Transmembrane</keyword>
<sequence>MRSMIVPLTRRYWNVMLIKRQQLAGNWSLPDRWSIIAFLIAGLALLPIAIILRMLVQPAPDVWQHLWATRLAEFLSNTVVLLIRVGLGTTLLGTALAWLVTAYRFPGQRLFDWALMLPMAVPSYVLAFVFMATFDYAGPVQKALRAWFGSSAWFPSIRSGGGAIFVMTLTLYPYVYLLARAAFHEHGRGTFEVARTLGVTRLQAFLRVVLPMARPSLVAGLSLVLMEVLTDVGTVRFLNFPTLSDGIFRIWHGMMDRDAALQSAAVLLLFAFGALLIERYTRGRARYVQEGSRGHGLAQVPLTGWRALAATLVCSFVLATAFLLPVSQLIQWSVHELWHRMPEGLLAIYWRHVRATLILAGAGAVISVLAAVLLAYGTHLSRSPVTRLAARGATLGYAIPGAVIGLGVLLPLSWLDHTLNDVTYQWWGVLPGLIFTGSITGLIYAYVVRFMAVAHSSVEASLEKISPGIEAAARTLGARPIRVLWHVHLPLIRAGMLTGAALVFVDVMKELPITLLLRPFGYETLALWIWQNVAESLWSEAALPALTIVVADLLVVGILIRSATLRGRHSIERT</sequence>
<feature type="domain" description="ABC transmembrane type-1" evidence="8">
    <location>
        <begin position="353"/>
        <end position="559"/>
    </location>
</feature>
<keyword evidence="10" id="KW-1185">Reference proteome</keyword>
<feature type="domain" description="ABC transmembrane type-1" evidence="8">
    <location>
        <begin position="75"/>
        <end position="278"/>
    </location>
</feature>
<evidence type="ECO:0000313" key="9">
    <source>
        <dbReference type="EMBL" id="ABY33575.1"/>
    </source>
</evidence>
<feature type="transmembrane region" description="Helical" evidence="7">
    <location>
        <begin position="483"/>
        <end position="505"/>
    </location>
</feature>
<feature type="transmembrane region" description="Helical" evidence="7">
    <location>
        <begin position="307"/>
        <end position="332"/>
    </location>
</feature>
<feature type="transmembrane region" description="Helical" evidence="7">
    <location>
        <begin position="541"/>
        <end position="560"/>
    </location>
</feature>
<dbReference type="SUPFAM" id="SSF161098">
    <property type="entry name" value="MetI-like"/>
    <property type="match status" value="2"/>
</dbReference>
<reference evidence="10" key="1">
    <citation type="journal article" date="2011" name="BMC Genomics">
        <title>Complete genome sequence of the filamentous anoxygenic phototrophic bacterium Chloroflexus aurantiacus.</title>
        <authorList>
            <person name="Tang K.H."/>
            <person name="Barry K."/>
            <person name="Chertkov O."/>
            <person name="Dalin E."/>
            <person name="Han C.S."/>
            <person name="Hauser L.J."/>
            <person name="Honchak B.M."/>
            <person name="Karbach L.E."/>
            <person name="Land M.L."/>
            <person name="Lapidus A."/>
            <person name="Larimer F.W."/>
            <person name="Mikhailova N."/>
            <person name="Pitluck S."/>
            <person name="Pierson B.K."/>
            <person name="Blankenship R.E."/>
        </authorList>
    </citation>
    <scope>NUCLEOTIDE SEQUENCE [LARGE SCALE GENOMIC DNA]</scope>
    <source>
        <strain evidence="10">ATCC 29366 / DSM 635 / J-10-fl</strain>
    </source>
</reference>
<dbReference type="Pfam" id="PF00528">
    <property type="entry name" value="BPD_transp_1"/>
    <property type="match status" value="2"/>
</dbReference>
<dbReference type="PATRIC" id="fig|324602.8.peg.375"/>
<dbReference type="eggNOG" id="COG1178">
    <property type="taxonomic scope" value="Bacteria"/>
</dbReference>
<keyword evidence="3" id="KW-1003">Cell membrane</keyword>
<dbReference type="Gene3D" id="1.10.3720.10">
    <property type="entry name" value="MetI-like"/>
    <property type="match status" value="2"/>
</dbReference>
<keyword evidence="6 7" id="KW-0472">Membrane</keyword>
<dbReference type="GO" id="GO:0055085">
    <property type="term" value="P:transmembrane transport"/>
    <property type="evidence" value="ECO:0007669"/>
    <property type="project" value="InterPro"/>
</dbReference>
<dbReference type="RefSeq" id="WP_012256231.1">
    <property type="nucleotide sequence ID" value="NC_010175.1"/>
</dbReference>
<evidence type="ECO:0000313" key="10">
    <source>
        <dbReference type="Proteomes" id="UP000002008"/>
    </source>
</evidence>
<dbReference type="InterPro" id="IPR035906">
    <property type="entry name" value="MetI-like_sf"/>
</dbReference>
<evidence type="ECO:0000256" key="2">
    <source>
        <dbReference type="ARBA" id="ARBA00022448"/>
    </source>
</evidence>
<dbReference type="PANTHER" id="PTHR30183:SF2">
    <property type="entry name" value="IRON UTILIZATION PROTEIN"/>
    <property type="match status" value="1"/>
</dbReference>
<dbReference type="PROSITE" id="PS50928">
    <property type="entry name" value="ABC_TM1"/>
    <property type="match status" value="2"/>
</dbReference>
<name>A9WD06_CHLAA</name>
<feature type="transmembrane region" description="Helical" evidence="7">
    <location>
        <begin position="113"/>
        <end position="137"/>
    </location>
</feature>
<dbReference type="InParanoid" id="A9WD06"/>
<evidence type="ECO:0000256" key="7">
    <source>
        <dbReference type="RuleBase" id="RU363032"/>
    </source>
</evidence>
<feature type="transmembrane region" description="Helical" evidence="7">
    <location>
        <begin position="75"/>
        <end position="101"/>
    </location>
</feature>
<protein>
    <submittedName>
        <fullName evidence="9">Binding-protein-dependent transport systems inner membrane component</fullName>
    </submittedName>
</protein>
<evidence type="ECO:0000256" key="5">
    <source>
        <dbReference type="ARBA" id="ARBA00022989"/>
    </source>
</evidence>
<accession>A9WD06</accession>
<evidence type="ECO:0000256" key="6">
    <source>
        <dbReference type="ARBA" id="ARBA00023136"/>
    </source>
</evidence>
<dbReference type="EMBL" id="CP000909">
    <property type="protein sequence ID" value="ABY33575.1"/>
    <property type="molecule type" value="Genomic_DNA"/>
</dbReference>
<dbReference type="HOGENOM" id="CLU_021838_0_2_0"/>
<dbReference type="Proteomes" id="UP000002008">
    <property type="component" value="Chromosome"/>
</dbReference>
<dbReference type="STRING" id="324602.Caur_0324"/>
<dbReference type="KEGG" id="cau:Caur_0324"/>
<evidence type="ECO:0000256" key="4">
    <source>
        <dbReference type="ARBA" id="ARBA00022692"/>
    </source>
</evidence>
<feature type="transmembrane region" description="Helical" evidence="7">
    <location>
        <begin position="157"/>
        <end position="179"/>
    </location>
</feature>
<dbReference type="AlphaFoldDB" id="A9WD06"/>
<gene>
    <name evidence="9" type="ordered locus">Caur_0324</name>
</gene>
<comment type="subcellular location">
    <subcellularLocation>
        <location evidence="1 7">Cell membrane</location>
        <topology evidence="1 7">Multi-pass membrane protein</topology>
    </subcellularLocation>
</comment>
<comment type="similarity">
    <text evidence="7">Belongs to the binding-protein-dependent transport system permease family.</text>
</comment>
<keyword evidence="5 7" id="KW-1133">Transmembrane helix</keyword>
<dbReference type="CDD" id="cd06261">
    <property type="entry name" value="TM_PBP2"/>
    <property type="match status" value="2"/>
</dbReference>
<feature type="transmembrane region" description="Helical" evidence="7">
    <location>
        <begin position="35"/>
        <end position="55"/>
    </location>
</feature>
<proteinExistence type="inferred from homology"/>
<keyword evidence="2 7" id="KW-0813">Transport</keyword>
<organism evidence="9 10">
    <name type="scientific">Chloroflexus aurantiacus (strain ATCC 29366 / DSM 635 / J-10-fl)</name>
    <dbReference type="NCBI Taxonomy" id="324602"/>
    <lineage>
        <taxon>Bacteria</taxon>
        <taxon>Bacillati</taxon>
        <taxon>Chloroflexota</taxon>
        <taxon>Chloroflexia</taxon>
        <taxon>Chloroflexales</taxon>
        <taxon>Chloroflexineae</taxon>
        <taxon>Chloroflexaceae</taxon>
        <taxon>Chloroflexus</taxon>
    </lineage>
</organism>
<dbReference type="GO" id="GO:0005886">
    <property type="term" value="C:plasma membrane"/>
    <property type="evidence" value="ECO:0000318"/>
    <property type="project" value="GO_Central"/>
</dbReference>
<dbReference type="InterPro" id="IPR000515">
    <property type="entry name" value="MetI-like"/>
</dbReference>
<feature type="transmembrane region" description="Helical" evidence="7">
    <location>
        <begin position="352"/>
        <end position="376"/>
    </location>
</feature>
<feature type="transmembrane region" description="Helical" evidence="7">
    <location>
        <begin position="424"/>
        <end position="447"/>
    </location>
</feature>
<feature type="transmembrane region" description="Helical" evidence="7">
    <location>
        <begin position="388"/>
        <end position="412"/>
    </location>
</feature>